<keyword evidence="3" id="KW-1185">Reference proteome</keyword>
<evidence type="ECO:0000313" key="2">
    <source>
        <dbReference type="EMBL" id="CAF9936481.1"/>
    </source>
</evidence>
<dbReference type="OrthoDB" id="10499510at2759"/>
<protein>
    <submittedName>
        <fullName evidence="2">Uncharacterized protein</fullName>
    </submittedName>
</protein>
<dbReference type="Proteomes" id="UP000664203">
    <property type="component" value="Unassembled WGS sequence"/>
</dbReference>
<evidence type="ECO:0000313" key="3">
    <source>
        <dbReference type="Proteomes" id="UP000664203"/>
    </source>
</evidence>
<dbReference type="EMBL" id="CAJPDR010000444">
    <property type="protein sequence ID" value="CAF9936481.1"/>
    <property type="molecule type" value="Genomic_DNA"/>
</dbReference>
<proteinExistence type="predicted"/>
<evidence type="ECO:0000256" key="1">
    <source>
        <dbReference type="SAM" id="MobiDB-lite"/>
    </source>
</evidence>
<name>A0A8H3G5E1_9LECA</name>
<sequence length="118" mass="13655">MSEQMAPSLHTVISRNRAHPQAPFPDSKQPRNSNLAFGKSVPVSQKFAMTQISSEQKLILQSWNFWKEEWEKQKGKAGEYNVAVEEFMALEKEENNDSKTRSQDWKEHFDVVVGKMEV</sequence>
<reference evidence="2" key="1">
    <citation type="submission" date="2021-03" db="EMBL/GenBank/DDBJ databases">
        <authorList>
            <person name="Tagirdzhanova G."/>
        </authorList>
    </citation>
    <scope>NUCLEOTIDE SEQUENCE</scope>
</reference>
<organism evidence="2 3">
    <name type="scientific">Alectoria fallacina</name>
    <dbReference type="NCBI Taxonomy" id="1903189"/>
    <lineage>
        <taxon>Eukaryota</taxon>
        <taxon>Fungi</taxon>
        <taxon>Dikarya</taxon>
        <taxon>Ascomycota</taxon>
        <taxon>Pezizomycotina</taxon>
        <taxon>Lecanoromycetes</taxon>
        <taxon>OSLEUM clade</taxon>
        <taxon>Lecanoromycetidae</taxon>
        <taxon>Lecanorales</taxon>
        <taxon>Lecanorineae</taxon>
        <taxon>Parmeliaceae</taxon>
        <taxon>Alectoria</taxon>
    </lineage>
</organism>
<gene>
    <name evidence="2" type="ORF">ALECFALPRED_006865</name>
</gene>
<comment type="caution">
    <text evidence="2">The sequence shown here is derived from an EMBL/GenBank/DDBJ whole genome shotgun (WGS) entry which is preliminary data.</text>
</comment>
<accession>A0A8H3G5E1</accession>
<feature type="region of interest" description="Disordered" evidence="1">
    <location>
        <begin position="1"/>
        <end position="36"/>
    </location>
</feature>
<dbReference type="AlphaFoldDB" id="A0A8H3G5E1"/>